<name>A0A6A5QHV4_AMPQU</name>
<keyword evidence="4" id="KW-1185">Reference proteome</keyword>
<dbReference type="GO" id="GO:0005576">
    <property type="term" value="C:extracellular region"/>
    <property type="evidence" value="ECO:0007669"/>
    <property type="project" value="UniProtKB-SubCell"/>
</dbReference>
<reference evidence="3" key="1">
    <citation type="journal article" date="2020" name="Stud. Mycol.">
        <title>101 Dothideomycetes genomes: a test case for predicting lifestyles and emergence of pathogens.</title>
        <authorList>
            <person name="Haridas S."/>
            <person name="Albert R."/>
            <person name="Binder M."/>
            <person name="Bloem J."/>
            <person name="Labutti K."/>
            <person name="Salamov A."/>
            <person name="Andreopoulos B."/>
            <person name="Baker S."/>
            <person name="Barry K."/>
            <person name="Bills G."/>
            <person name="Bluhm B."/>
            <person name="Cannon C."/>
            <person name="Castanera R."/>
            <person name="Culley D."/>
            <person name="Daum C."/>
            <person name="Ezra D."/>
            <person name="Gonzalez J."/>
            <person name="Henrissat B."/>
            <person name="Kuo A."/>
            <person name="Liang C."/>
            <person name="Lipzen A."/>
            <person name="Lutzoni F."/>
            <person name="Magnuson J."/>
            <person name="Mondo S."/>
            <person name="Nolan M."/>
            <person name="Ohm R."/>
            <person name="Pangilinan J."/>
            <person name="Park H.-J."/>
            <person name="Ramirez L."/>
            <person name="Alfaro M."/>
            <person name="Sun H."/>
            <person name="Tritt A."/>
            <person name="Yoshinaga Y."/>
            <person name="Zwiers L.-H."/>
            <person name="Turgeon B."/>
            <person name="Goodwin S."/>
            <person name="Spatafora J."/>
            <person name="Crous P."/>
            <person name="Grigoriev I."/>
        </authorList>
    </citation>
    <scope>NUCLEOTIDE SEQUENCE</scope>
    <source>
        <strain evidence="3">HMLAC05119</strain>
    </source>
</reference>
<organism evidence="3 4">
    <name type="scientific">Ampelomyces quisqualis</name>
    <name type="common">Powdery mildew agent</name>
    <dbReference type="NCBI Taxonomy" id="50730"/>
    <lineage>
        <taxon>Eukaryota</taxon>
        <taxon>Fungi</taxon>
        <taxon>Dikarya</taxon>
        <taxon>Ascomycota</taxon>
        <taxon>Pezizomycotina</taxon>
        <taxon>Dothideomycetes</taxon>
        <taxon>Pleosporomycetidae</taxon>
        <taxon>Pleosporales</taxon>
        <taxon>Pleosporineae</taxon>
        <taxon>Phaeosphaeriaceae</taxon>
        <taxon>Ampelomyces</taxon>
    </lineage>
</organism>
<keyword evidence="1" id="KW-0136">Cellulose degradation</keyword>
<keyword evidence="1" id="KW-0624">Polysaccharide degradation</keyword>
<evidence type="ECO:0000313" key="3">
    <source>
        <dbReference type="EMBL" id="KAF1914276.1"/>
    </source>
</evidence>
<dbReference type="Pfam" id="PF03443">
    <property type="entry name" value="AA9"/>
    <property type="match status" value="1"/>
</dbReference>
<comment type="catalytic activity">
    <reaction evidence="1">
        <text>[(1-&gt;4)-beta-D-glucosyl]n+m + reduced acceptor + O2 = 4-dehydro-beta-D-glucosyl-[(1-&gt;4)-beta-D-glucosyl]n-1 + [(1-&gt;4)-beta-D-glucosyl]m + acceptor + H2O.</text>
        <dbReference type="EC" id="1.14.99.56"/>
    </reaction>
</comment>
<keyword evidence="1" id="KW-0119">Carbohydrate metabolism</keyword>
<dbReference type="InterPro" id="IPR005103">
    <property type="entry name" value="AA9_LPMO"/>
</dbReference>
<keyword evidence="1" id="KW-1015">Disulfide bond</keyword>
<dbReference type="EC" id="1.14.99.56" evidence="1"/>
<dbReference type="OrthoDB" id="4849160at2759"/>
<gene>
    <name evidence="3" type="ORF">BDU57DRAFT_557949</name>
</gene>
<dbReference type="Gene3D" id="2.70.50.70">
    <property type="match status" value="1"/>
</dbReference>
<keyword evidence="1" id="KW-0964">Secreted</keyword>
<comment type="subcellular location">
    <subcellularLocation>
        <location evidence="1">Secreted</location>
    </subcellularLocation>
</comment>
<evidence type="ECO:0000256" key="1">
    <source>
        <dbReference type="RuleBase" id="RU368122"/>
    </source>
</evidence>
<proteinExistence type="predicted"/>
<sequence length="179" mass="20242">MRSFHFIVCYALVAFEHSHVDKIWAPNPSTTLGWVSLLTSCLFTRLMQGGSPLYPSNLNTAPIAAGKSRSIHKGPLTNYIDPCNGSATAELGWIYDRIEEVYWAADKQLEDDSNWNISISTGLKAGDYMLRIEIITWFWVELMRALYIGAEPGVVYRTLHESQQHKDYAIPGPPLWSHL</sequence>
<evidence type="ECO:0000313" key="4">
    <source>
        <dbReference type="Proteomes" id="UP000800096"/>
    </source>
</evidence>
<dbReference type="EMBL" id="ML979137">
    <property type="protein sequence ID" value="KAF1914276.1"/>
    <property type="molecule type" value="Genomic_DNA"/>
</dbReference>
<comment type="domain">
    <text evidence="1">Has a modular structure: an endo-beta-1,4-glucanase catalytic module at the N-terminus, a linker rich in serines and threonines, and a C-terminal carbohydrate-binding module (CBM).</text>
</comment>
<evidence type="ECO:0000259" key="2">
    <source>
        <dbReference type="Pfam" id="PF03443"/>
    </source>
</evidence>
<protein>
    <recommendedName>
        <fullName evidence="1">AA9 family lytic polysaccharide monooxygenase</fullName>
        <ecNumber evidence="1">1.14.99.56</ecNumber>
    </recommendedName>
    <alternativeName>
        <fullName evidence="1">Endo-beta-1,4-glucanase</fullName>
    </alternativeName>
    <alternativeName>
        <fullName evidence="1">Glycosyl hydrolase 61 family protein</fullName>
    </alternativeName>
</protein>
<dbReference type="Proteomes" id="UP000800096">
    <property type="component" value="Unassembled WGS sequence"/>
</dbReference>
<accession>A0A6A5QHV4</accession>
<comment type="function">
    <text evidence="1">Lytic polysaccharide monooxygenase (LMPO) that depolymerizes crystalline and amorphous polysaccharides via the oxidation of scissile alpha- or beta-(1-4)-glycosidic bonds, yielding C1 and/or C4 oxidation products. Catalysis by LPMOs requires the reduction of the active-site copper from Cu(II) to Cu(I) by a reducing agent and H(2)O(2) or O(2) as a cosubstrate.</text>
</comment>
<dbReference type="GO" id="GO:0030245">
    <property type="term" value="P:cellulose catabolic process"/>
    <property type="evidence" value="ECO:0007669"/>
    <property type="project" value="UniProtKB-UniRule"/>
</dbReference>
<dbReference type="GO" id="GO:0030248">
    <property type="term" value="F:cellulose binding"/>
    <property type="evidence" value="ECO:0007669"/>
    <property type="project" value="UniProtKB-UniRule"/>
</dbReference>
<dbReference type="GO" id="GO:0008810">
    <property type="term" value="F:cellulase activity"/>
    <property type="evidence" value="ECO:0007669"/>
    <property type="project" value="UniProtKB-UniRule"/>
</dbReference>
<feature type="domain" description="Auxiliary Activity family 9 catalytic" evidence="2">
    <location>
        <begin position="70"/>
        <end position="136"/>
    </location>
</feature>
<dbReference type="AlphaFoldDB" id="A0A6A5QHV4"/>